<name>A0A382CLM9_9ZZZZ</name>
<gene>
    <name evidence="2" type="ORF">METZ01_LOCUS179526</name>
</gene>
<dbReference type="EMBL" id="UINC01034988">
    <property type="protein sequence ID" value="SVB26672.1"/>
    <property type="molecule type" value="Genomic_DNA"/>
</dbReference>
<dbReference type="AlphaFoldDB" id="A0A382CLM9"/>
<reference evidence="2" key="1">
    <citation type="submission" date="2018-05" db="EMBL/GenBank/DDBJ databases">
        <authorList>
            <person name="Lanie J.A."/>
            <person name="Ng W.-L."/>
            <person name="Kazmierczak K.M."/>
            <person name="Andrzejewski T.M."/>
            <person name="Davidsen T.M."/>
            <person name="Wayne K.J."/>
            <person name="Tettelin H."/>
            <person name="Glass J.I."/>
            <person name="Rusch D."/>
            <person name="Podicherti R."/>
            <person name="Tsui H.-C.T."/>
            <person name="Winkler M.E."/>
        </authorList>
    </citation>
    <scope>NUCLEOTIDE SEQUENCE</scope>
</reference>
<sequence>PKKHQTKNHQHPKKHQTKIKIPRKN</sequence>
<feature type="region of interest" description="Disordered" evidence="1">
    <location>
        <begin position="1"/>
        <end position="25"/>
    </location>
</feature>
<proteinExistence type="predicted"/>
<evidence type="ECO:0000313" key="2">
    <source>
        <dbReference type="EMBL" id="SVB26672.1"/>
    </source>
</evidence>
<organism evidence="2">
    <name type="scientific">marine metagenome</name>
    <dbReference type="NCBI Taxonomy" id="408172"/>
    <lineage>
        <taxon>unclassified sequences</taxon>
        <taxon>metagenomes</taxon>
        <taxon>ecological metagenomes</taxon>
    </lineage>
</organism>
<protein>
    <submittedName>
        <fullName evidence="2">Uncharacterized protein</fullName>
    </submittedName>
</protein>
<evidence type="ECO:0000256" key="1">
    <source>
        <dbReference type="SAM" id="MobiDB-lite"/>
    </source>
</evidence>
<feature type="non-terminal residue" evidence="2">
    <location>
        <position position="25"/>
    </location>
</feature>
<feature type="non-terminal residue" evidence="2">
    <location>
        <position position="1"/>
    </location>
</feature>
<accession>A0A382CLM9</accession>